<name>A0A8H7AMA2_9EURO</name>
<keyword evidence="7" id="KW-0456">Lyase</keyword>
<feature type="signal peptide" evidence="9">
    <location>
        <begin position="1"/>
        <end position="21"/>
    </location>
</feature>
<evidence type="ECO:0000313" key="11">
    <source>
        <dbReference type="Proteomes" id="UP000606974"/>
    </source>
</evidence>
<dbReference type="OrthoDB" id="5425539at2759"/>
<dbReference type="Proteomes" id="UP000606974">
    <property type="component" value="Unassembled WGS sequence"/>
</dbReference>
<keyword evidence="9" id="KW-0732">Signal</keyword>
<evidence type="ECO:0000256" key="5">
    <source>
        <dbReference type="ARBA" id="ARBA00022801"/>
    </source>
</evidence>
<evidence type="ECO:0000256" key="3">
    <source>
        <dbReference type="ARBA" id="ARBA00022722"/>
    </source>
</evidence>
<dbReference type="Gene3D" id="3.10.450.30">
    <property type="entry name" value="Microbial ribonucleases"/>
    <property type="match status" value="1"/>
</dbReference>
<comment type="caution">
    <text evidence="10">The sequence shown here is derived from an EMBL/GenBank/DDBJ whole genome shotgun (WGS) entry which is preliminary data.</text>
</comment>
<dbReference type="GO" id="GO:0016787">
    <property type="term" value="F:hydrolase activity"/>
    <property type="evidence" value="ECO:0007669"/>
    <property type="project" value="UniProtKB-KW"/>
</dbReference>
<evidence type="ECO:0000256" key="1">
    <source>
        <dbReference type="ARBA" id="ARBA00009006"/>
    </source>
</evidence>
<dbReference type="InterPro" id="IPR016191">
    <property type="entry name" value="Ribonuclease/ribotoxin"/>
</dbReference>
<dbReference type="PANTHER" id="PTHR42104">
    <property type="entry name" value="EXTRACELLULAR GUANYL-SPECIFIC RIBONUCLEASE RNTA (AFU_ORTHOLOGUE AFUA_4G03230)"/>
    <property type="match status" value="1"/>
</dbReference>
<gene>
    <name evidence="10" type="ORF">GJ744_007303</name>
</gene>
<evidence type="ECO:0000256" key="7">
    <source>
        <dbReference type="ARBA" id="ARBA00023239"/>
    </source>
</evidence>
<evidence type="ECO:0000256" key="6">
    <source>
        <dbReference type="ARBA" id="ARBA00023157"/>
    </source>
</evidence>
<proteinExistence type="inferred from homology"/>
<evidence type="ECO:0000313" key="10">
    <source>
        <dbReference type="EMBL" id="KAF7509989.1"/>
    </source>
</evidence>
<accession>A0A8H7AMA2</accession>
<comment type="catalytic activity">
    <reaction evidence="8">
        <text>[RNA] containing guanosine + H2O = an [RNA fragment]-3'-guanosine-3'-phosphate + a 5'-hydroxy-ribonucleotide-3'-[RNA fragment].</text>
        <dbReference type="EC" id="4.6.1.24"/>
    </reaction>
</comment>
<evidence type="ECO:0000256" key="8">
    <source>
        <dbReference type="ARBA" id="ARBA00034015"/>
    </source>
</evidence>
<evidence type="ECO:0000256" key="2">
    <source>
        <dbReference type="ARBA" id="ARBA00012549"/>
    </source>
</evidence>
<evidence type="ECO:0000256" key="9">
    <source>
        <dbReference type="SAM" id="SignalP"/>
    </source>
</evidence>
<dbReference type="Pfam" id="PF00545">
    <property type="entry name" value="Ribonuclease"/>
    <property type="match status" value="1"/>
</dbReference>
<evidence type="ECO:0000256" key="4">
    <source>
        <dbReference type="ARBA" id="ARBA00022759"/>
    </source>
</evidence>
<keyword evidence="4" id="KW-0255">Endonuclease</keyword>
<keyword evidence="3" id="KW-0540">Nuclease</keyword>
<dbReference type="EMBL" id="JAACFV010000035">
    <property type="protein sequence ID" value="KAF7509989.1"/>
    <property type="molecule type" value="Genomic_DNA"/>
</dbReference>
<dbReference type="GO" id="GO:0003723">
    <property type="term" value="F:RNA binding"/>
    <property type="evidence" value="ECO:0007669"/>
    <property type="project" value="InterPro"/>
</dbReference>
<keyword evidence="6" id="KW-1015">Disulfide bond</keyword>
<feature type="chain" id="PRO_5034962943" description="ribonuclease T1" evidence="9">
    <location>
        <begin position="22"/>
        <end position="145"/>
    </location>
</feature>
<dbReference type="EC" id="4.6.1.24" evidence="2"/>
<keyword evidence="11" id="KW-1185">Reference proteome</keyword>
<protein>
    <recommendedName>
        <fullName evidence="2">ribonuclease T1</fullName>
        <ecNumber evidence="2">4.6.1.24</ecNumber>
    </recommendedName>
</protein>
<dbReference type="PANTHER" id="PTHR42104:SF1">
    <property type="entry name" value="EXTRACELLULAR GUANYL-SPECIFIC RIBONUCLEASE RNTA (AFU_ORTHOLOGUE AFUA_4G03230)"/>
    <property type="match status" value="1"/>
</dbReference>
<dbReference type="AlphaFoldDB" id="A0A8H7AMA2"/>
<comment type="similarity">
    <text evidence="1">Belongs to the ribonuclease N1/T1 family.</text>
</comment>
<sequence>MRLSTILLPVTFLSTLTLTLALPLNPDTSPIPSSALLHLIPHQSCLDTCGSVCYYSNTVAAAQSRGYSLFSSGDDINSYPHIYNNWEGLDFPISGPYYEYPILRTFRVYTGGDPGPDRVIFNSRNQYAGLITHQGASGNAFEDCV</sequence>
<dbReference type="CDD" id="cd00606">
    <property type="entry name" value="fungal_RNase"/>
    <property type="match status" value="1"/>
</dbReference>
<dbReference type="SUPFAM" id="SSF53933">
    <property type="entry name" value="Microbial ribonucleases"/>
    <property type="match status" value="1"/>
</dbReference>
<dbReference type="GO" id="GO:0046589">
    <property type="term" value="F:ribonuclease T1 activity"/>
    <property type="evidence" value="ECO:0007669"/>
    <property type="project" value="UniProtKB-EC"/>
</dbReference>
<organism evidence="10 11">
    <name type="scientific">Endocarpon pusillum</name>
    <dbReference type="NCBI Taxonomy" id="364733"/>
    <lineage>
        <taxon>Eukaryota</taxon>
        <taxon>Fungi</taxon>
        <taxon>Dikarya</taxon>
        <taxon>Ascomycota</taxon>
        <taxon>Pezizomycotina</taxon>
        <taxon>Eurotiomycetes</taxon>
        <taxon>Chaetothyriomycetidae</taxon>
        <taxon>Verrucariales</taxon>
        <taxon>Verrucariaceae</taxon>
        <taxon>Endocarpon</taxon>
    </lineage>
</organism>
<reference evidence="10" key="1">
    <citation type="submission" date="2020-02" db="EMBL/GenBank/DDBJ databases">
        <authorList>
            <person name="Palmer J.M."/>
        </authorList>
    </citation>
    <scope>NUCLEOTIDE SEQUENCE</scope>
    <source>
        <strain evidence="10">EPUS1.4</strain>
        <tissue evidence="10">Thallus</tissue>
    </source>
</reference>
<keyword evidence="5" id="KW-0378">Hydrolase</keyword>
<dbReference type="InterPro" id="IPR000026">
    <property type="entry name" value="N1-like"/>
</dbReference>